<dbReference type="EMBL" id="JBHULX010000003">
    <property type="protein sequence ID" value="MFD2590170.1"/>
    <property type="molecule type" value="Genomic_DNA"/>
</dbReference>
<keyword evidence="1" id="KW-0805">Transcription regulation</keyword>
<name>A0ABW5N3T0_9FLAO</name>
<gene>
    <name evidence="5" type="ORF">ACFSTE_04960</name>
</gene>
<evidence type="ECO:0000313" key="5">
    <source>
        <dbReference type="EMBL" id="MFD2590170.1"/>
    </source>
</evidence>
<dbReference type="PANTHER" id="PTHR43280">
    <property type="entry name" value="ARAC-FAMILY TRANSCRIPTIONAL REGULATOR"/>
    <property type="match status" value="1"/>
</dbReference>
<dbReference type="PANTHER" id="PTHR43280:SF32">
    <property type="entry name" value="TRANSCRIPTIONAL REGULATORY PROTEIN"/>
    <property type="match status" value="1"/>
</dbReference>
<protein>
    <submittedName>
        <fullName evidence="5">Helix-turn-helix domain-containing protein</fullName>
    </submittedName>
</protein>
<dbReference type="SUPFAM" id="SSF46689">
    <property type="entry name" value="Homeodomain-like"/>
    <property type="match status" value="1"/>
</dbReference>
<feature type="domain" description="HTH araC/xylS-type" evidence="4">
    <location>
        <begin position="178"/>
        <end position="276"/>
    </location>
</feature>
<dbReference type="Pfam" id="PF12833">
    <property type="entry name" value="HTH_18"/>
    <property type="match status" value="1"/>
</dbReference>
<keyword evidence="2" id="KW-0238">DNA-binding</keyword>
<evidence type="ECO:0000256" key="3">
    <source>
        <dbReference type="ARBA" id="ARBA00023163"/>
    </source>
</evidence>
<accession>A0ABW5N3T0</accession>
<dbReference type="InterPro" id="IPR018060">
    <property type="entry name" value="HTH_AraC"/>
</dbReference>
<evidence type="ECO:0000256" key="1">
    <source>
        <dbReference type="ARBA" id="ARBA00023015"/>
    </source>
</evidence>
<dbReference type="PROSITE" id="PS01124">
    <property type="entry name" value="HTH_ARAC_FAMILY_2"/>
    <property type="match status" value="1"/>
</dbReference>
<dbReference type="InterPro" id="IPR009057">
    <property type="entry name" value="Homeodomain-like_sf"/>
</dbReference>
<keyword evidence="3" id="KW-0804">Transcription</keyword>
<dbReference type="Proteomes" id="UP001597459">
    <property type="component" value="Unassembled WGS sequence"/>
</dbReference>
<dbReference type="Gene3D" id="1.10.10.60">
    <property type="entry name" value="Homeodomain-like"/>
    <property type="match status" value="1"/>
</dbReference>
<dbReference type="SMART" id="SM00342">
    <property type="entry name" value="HTH_ARAC"/>
    <property type="match status" value="1"/>
</dbReference>
<organism evidence="5 6">
    <name type="scientific">Aquimarina hainanensis</name>
    <dbReference type="NCBI Taxonomy" id="1578017"/>
    <lineage>
        <taxon>Bacteria</taxon>
        <taxon>Pseudomonadati</taxon>
        <taxon>Bacteroidota</taxon>
        <taxon>Flavobacteriia</taxon>
        <taxon>Flavobacteriales</taxon>
        <taxon>Flavobacteriaceae</taxon>
        <taxon>Aquimarina</taxon>
    </lineage>
</organism>
<proteinExistence type="predicted"/>
<keyword evidence="6" id="KW-1185">Reference proteome</keyword>
<sequence>MISSHYQTEINEVFTMLEVQYHEVDELNHLTQGSFCIIWNVGEPATFHIDNQLVTIKQNCVLFLTEANVIEHTKFTTLRIMHFNHAFFCKDQKHSELGCQGVLFFGSANIPKISLTNEMLSFCEWTWNWLFEELQNRDAYKLPVLQSTIDLIIAVSTRAFKVQNIEFISTNFEVDIIKEYHFLIEKHYKTITTVEAYAKMLHISPKSLSNLFKKYDNRTPFEIIKERRQLQAVRLLKHTSKSISKIAEELSFTDIYTFSRFFKTNTGISPSHYRKKIKQLTK</sequence>
<evidence type="ECO:0000256" key="2">
    <source>
        <dbReference type="ARBA" id="ARBA00023125"/>
    </source>
</evidence>
<reference evidence="6" key="1">
    <citation type="journal article" date="2019" name="Int. J. Syst. Evol. Microbiol.">
        <title>The Global Catalogue of Microorganisms (GCM) 10K type strain sequencing project: providing services to taxonomists for standard genome sequencing and annotation.</title>
        <authorList>
            <consortium name="The Broad Institute Genomics Platform"/>
            <consortium name="The Broad Institute Genome Sequencing Center for Infectious Disease"/>
            <person name="Wu L."/>
            <person name="Ma J."/>
        </authorList>
    </citation>
    <scope>NUCLEOTIDE SEQUENCE [LARGE SCALE GENOMIC DNA]</scope>
    <source>
        <strain evidence="6">KCTC 42423</strain>
    </source>
</reference>
<evidence type="ECO:0000313" key="6">
    <source>
        <dbReference type="Proteomes" id="UP001597459"/>
    </source>
</evidence>
<evidence type="ECO:0000259" key="4">
    <source>
        <dbReference type="PROSITE" id="PS01124"/>
    </source>
</evidence>
<comment type="caution">
    <text evidence="5">The sequence shown here is derived from an EMBL/GenBank/DDBJ whole genome shotgun (WGS) entry which is preliminary data.</text>
</comment>
<dbReference type="RefSeq" id="WP_378255692.1">
    <property type="nucleotide sequence ID" value="NZ_JBHSJV010000001.1"/>
</dbReference>